<dbReference type="GO" id="GO:0004674">
    <property type="term" value="F:protein serine/threonine kinase activity"/>
    <property type="evidence" value="ECO:0007669"/>
    <property type="project" value="UniProtKB-KW"/>
</dbReference>
<dbReference type="GO" id="GO:0005789">
    <property type="term" value="C:endoplasmic reticulum membrane"/>
    <property type="evidence" value="ECO:0007669"/>
    <property type="project" value="UniProtKB-SubCell"/>
</dbReference>
<sequence length="1046" mass="113822">MFPVILLMVLLFVLQQAPGLSAQALVTTFNNNTDGDTLLELKASFTNQQDALASWNTTTDFCSWQGIRCSIKHKCRVIGLNLSMEGLAGTISPSIGNLTFLETLNLSGNNLQGEIPSSFGRLSRLQYLDLSKNLFHGEVTANLKNCTSLEKVNLDSNRFTGEIPDWLGGLPSLRSIFLVKNNFSGMIPPSLANLSALQELYLAFNQLEGSIPEDLGRLSNLEFLALAENNLSGTIPPTLFNLSLLSHITLATNWLLHGMLPSDLGNRLPKLQYLLLANNHFTGGLPASLANATGIEDLDIGNNAITGNVPPEIGMVCPRVLILAKNLLVATTPLDWKFMTLLTNCTRLQKLRIHYNMFGGMLPSSVANLSSELQDLAISYNEISGNIPFHISNLVGLNVLSLSNNRLTGALPESIGRLNSLEYLGVDNNLLTGSIPSSLGNLTKLLNLYTDHNKIEGTLPTSLGSLQEITVATFNNNKLNGSLPIEVFSLSSLSDLLDLSGNYLVGHLPAEVGSLTNLAYLYISGNNLSGPLPDALSNCQSLIGLRLDSNSFNHGIPESFSQMRGLRLLNLTNNALSGGIPQEIGLISGVEELYLGHNNLSGDIPESFENMTSLYKLDLSFNLLSGAVPTHGMFSNITGLKLEGNLGLCGGISQLQLPPCTQNPMQHSKRKHGLIFKVIVPIAGTILCFSLVFVLKSLRKKARPQSQNLSGFQLTDDRYPRVSYAELVQGTSGFDTNNLLGTGRYGSVYKCSLLLKNKMTTVAVKVFDLQQSGSSKSFIAECEALSKIRHRNLISVITSCSSSDSNHNDFKALVFEFMANGSLHGLLHLDVHASQQRQGLTLEQRLNIATDVADALDYLHNCEPPIVHCDLKPSNILLDQDFVAHVGDFGLAKIIFVSESEQLINSMSTIGIRGTIGYVAPEYGEGGQVSQCGDVYSFGIIILELFTGMEPTHDMFGNGLTLQKHAEKSFPEMLLKIVDPVILSMEESYACNLQDAQNSLEDISKVMLSITKLALSCSKQTPTERISMRDAAAEMHRIRDLHVKIR</sequence>
<keyword evidence="13 25" id="KW-0547">Nucleotide-binding</keyword>
<keyword evidence="11 27" id="KW-0732">Signal</keyword>
<evidence type="ECO:0000256" key="1">
    <source>
        <dbReference type="ARBA" id="ARBA00004162"/>
    </source>
</evidence>
<dbReference type="Proteomes" id="UP000807115">
    <property type="component" value="Chromosome 5"/>
</dbReference>
<protein>
    <recommendedName>
        <fullName evidence="24">Receptor kinase-like protein Xa21</fullName>
        <ecNumber evidence="4">2.7.11.1</ecNumber>
    </recommendedName>
</protein>
<reference evidence="29" key="1">
    <citation type="journal article" date="2019" name="BMC Genomics">
        <title>A new reference genome for Sorghum bicolor reveals high levels of sequence similarity between sweet and grain genotypes: implications for the genetics of sugar metabolism.</title>
        <authorList>
            <person name="Cooper E.A."/>
            <person name="Brenton Z.W."/>
            <person name="Flinn B.S."/>
            <person name="Jenkins J."/>
            <person name="Shu S."/>
            <person name="Flowers D."/>
            <person name="Luo F."/>
            <person name="Wang Y."/>
            <person name="Xia P."/>
            <person name="Barry K."/>
            <person name="Daum C."/>
            <person name="Lipzen A."/>
            <person name="Yoshinaga Y."/>
            <person name="Schmutz J."/>
            <person name="Saski C."/>
            <person name="Vermerris W."/>
            <person name="Kresovich S."/>
        </authorList>
    </citation>
    <scope>NUCLEOTIDE SEQUENCE</scope>
</reference>
<evidence type="ECO:0000256" key="2">
    <source>
        <dbReference type="ARBA" id="ARBA00004389"/>
    </source>
</evidence>
<dbReference type="InterPro" id="IPR017441">
    <property type="entry name" value="Protein_kinase_ATP_BS"/>
</dbReference>
<dbReference type="FunFam" id="3.80.10.10:FF:000539">
    <property type="entry name" value="LRR receptor-like serine/threonine-protein kinase EFR"/>
    <property type="match status" value="1"/>
</dbReference>
<dbReference type="Pfam" id="PF00069">
    <property type="entry name" value="Pkinase"/>
    <property type="match status" value="1"/>
</dbReference>
<dbReference type="Gene3D" id="3.30.200.20">
    <property type="entry name" value="Phosphorylase Kinase, domain 1"/>
    <property type="match status" value="1"/>
</dbReference>
<dbReference type="PANTHER" id="PTHR27008:SF521">
    <property type="entry name" value="OS11G0490200 PROTEIN"/>
    <property type="match status" value="1"/>
</dbReference>
<evidence type="ECO:0000256" key="23">
    <source>
        <dbReference type="ARBA" id="ARBA00056628"/>
    </source>
</evidence>
<evidence type="ECO:0000256" key="7">
    <source>
        <dbReference type="ARBA" id="ARBA00022553"/>
    </source>
</evidence>
<dbReference type="PROSITE" id="PS50011">
    <property type="entry name" value="PROTEIN_KINASE_DOM"/>
    <property type="match status" value="1"/>
</dbReference>
<keyword evidence="17 26" id="KW-0472">Membrane</keyword>
<dbReference type="FunFam" id="1.10.510.10:FF:000358">
    <property type="entry name" value="Putative leucine-rich repeat receptor-like serine/threonine-protein kinase"/>
    <property type="match status" value="1"/>
</dbReference>
<feature type="domain" description="Protein kinase" evidence="28">
    <location>
        <begin position="734"/>
        <end position="1039"/>
    </location>
</feature>
<keyword evidence="14" id="KW-0418">Kinase</keyword>
<evidence type="ECO:0000256" key="10">
    <source>
        <dbReference type="ARBA" id="ARBA00022692"/>
    </source>
</evidence>
<comment type="catalytic activity">
    <reaction evidence="20">
        <text>L-threonyl-[protein] + ATP = O-phospho-L-threonyl-[protein] + ADP + H(+)</text>
        <dbReference type="Rhea" id="RHEA:46608"/>
        <dbReference type="Rhea" id="RHEA-COMP:11060"/>
        <dbReference type="Rhea" id="RHEA-COMP:11605"/>
        <dbReference type="ChEBI" id="CHEBI:15378"/>
        <dbReference type="ChEBI" id="CHEBI:30013"/>
        <dbReference type="ChEBI" id="CHEBI:30616"/>
        <dbReference type="ChEBI" id="CHEBI:61977"/>
        <dbReference type="ChEBI" id="CHEBI:456216"/>
        <dbReference type="EC" id="2.7.11.1"/>
    </reaction>
</comment>
<dbReference type="FunFam" id="3.80.10.10:FF:000233">
    <property type="entry name" value="Leucine-rich repeat receptor-like protein kinase TDR"/>
    <property type="match status" value="1"/>
</dbReference>
<comment type="caution">
    <text evidence="29">The sequence shown here is derived from an EMBL/GenBank/DDBJ whole genome shotgun (WGS) entry which is preliminary data.</text>
</comment>
<dbReference type="InterPro" id="IPR011009">
    <property type="entry name" value="Kinase-like_dom_sf"/>
</dbReference>
<keyword evidence="12" id="KW-0677">Repeat</keyword>
<evidence type="ECO:0000256" key="22">
    <source>
        <dbReference type="ARBA" id="ARBA00054320"/>
    </source>
</evidence>
<dbReference type="InterPro" id="IPR001611">
    <property type="entry name" value="Leu-rich_rpt"/>
</dbReference>
<keyword evidence="5" id="KW-1003">Cell membrane</keyword>
<dbReference type="FunFam" id="3.30.200.20:FF:000432">
    <property type="entry name" value="LRR receptor-like serine/threonine-protein kinase EFR"/>
    <property type="match status" value="1"/>
</dbReference>
<evidence type="ECO:0000256" key="8">
    <source>
        <dbReference type="ARBA" id="ARBA00022614"/>
    </source>
</evidence>
<dbReference type="InterPro" id="IPR051809">
    <property type="entry name" value="Plant_receptor-like_S/T_kinase"/>
</dbReference>
<feature type="binding site" evidence="25">
    <location>
        <position position="765"/>
    </location>
    <ligand>
        <name>ATP</name>
        <dbReference type="ChEBI" id="CHEBI:30616"/>
    </ligand>
</feature>
<keyword evidence="16 26" id="KW-1133">Transmembrane helix</keyword>
<evidence type="ECO:0000256" key="15">
    <source>
        <dbReference type="ARBA" id="ARBA00022840"/>
    </source>
</evidence>
<evidence type="ECO:0000256" key="17">
    <source>
        <dbReference type="ARBA" id="ARBA00023136"/>
    </source>
</evidence>
<organism evidence="29 30">
    <name type="scientific">Sorghum bicolor</name>
    <name type="common">Sorghum</name>
    <name type="synonym">Sorghum vulgare</name>
    <dbReference type="NCBI Taxonomy" id="4558"/>
    <lineage>
        <taxon>Eukaryota</taxon>
        <taxon>Viridiplantae</taxon>
        <taxon>Streptophyta</taxon>
        <taxon>Embryophyta</taxon>
        <taxon>Tracheophyta</taxon>
        <taxon>Spermatophyta</taxon>
        <taxon>Magnoliopsida</taxon>
        <taxon>Liliopsida</taxon>
        <taxon>Poales</taxon>
        <taxon>Poaceae</taxon>
        <taxon>PACMAD clade</taxon>
        <taxon>Panicoideae</taxon>
        <taxon>Andropogonodae</taxon>
        <taxon>Andropogoneae</taxon>
        <taxon>Sorghinae</taxon>
        <taxon>Sorghum</taxon>
    </lineage>
</organism>
<dbReference type="EMBL" id="CM027684">
    <property type="protein sequence ID" value="KAG0528518.1"/>
    <property type="molecule type" value="Genomic_DNA"/>
</dbReference>
<evidence type="ECO:0000256" key="14">
    <source>
        <dbReference type="ARBA" id="ARBA00022777"/>
    </source>
</evidence>
<dbReference type="Gene3D" id="1.10.510.10">
    <property type="entry name" value="Transferase(Phosphotransferase) domain 1"/>
    <property type="match status" value="1"/>
</dbReference>
<dbReference type="InterPro" id="IPR032675">
    <property type="entry name" value="LRR_dom_sf"/>
</dbReference>
<evidence type="ECO:0000256" key="11">
    <source>
        <dbReference type="ARBA" id="ARBA00022729"/>
    </source>
</evidence>
<keyword evidence="6" id="KW-0723">Serine/threonine-protein kinase</keyword>
<evidence type="ECO:0000256" key="13">
    <source>
        <dbReference type="ARBA" id="ARBA00022741"/>
    </source>
</evidence>
<dbReference type="EC" id="2.7.11.1" evidence="4"/>
<feature type="chain" id="PRO_5037249168" description="Receptor kinase-like protein Xa21" evidence="27">
    <location>
        <begin position="23"/>
        <end position="1046"/>
    </location>
</feature>
<keyword evidence="15 25" id="KW-0067">ATP-binding</keyword>
<dbReference type="InterPro" id="IPR013210">
    <property type="entry name" value="LRR_N_plant-typ"/>
</dbReference>
<evidence type="ECO:0000256" key="27">
    <source>
        <dbReference type="SAM" id="SignalP"/>
    </source>
</evidence>
<comment type="catalytic activity">
    <reaction evidence="21">
        <text>L-seryl-[protein] + ATP = O-phospho-L-seryl-[protein] + ADP + H(+)</text>
        <dbReference type="Rhea" id="RHEA:17989"/>
        <dbReference type="Rhea" id="RHEA-COMP:9863"/>
        <dbReference type="Rhea" id="RHEA-COMP:11604"/>
        <dbReference type="ChEBI" id="CHEBI:15378"/>
        <dbReference type="ChEBI" id="CHEBI:29999"/>
        <dbReference type="ChEBI" id="CHEBI:30616"/>
        <dbReference type="ChEBI" id="CHEBI:83421"/>
        <dbReference type="ChEBI" id="CHEBI:456216"/>
        <dbReference type="EC" id="2.7.11.1"/>
    </reaction>
</comment>
<keyword evidence="7" id="KW-0597">Phosphoprotein</keyword>
<evidence type="ECO:0000313" key="29">
    <source>
        <dbReference type="EMBL" id="KAG0528518.1"/>
    </source>
</evidence>
<keyword evidence="10 26" id="KW-0812">Transmembrane</keyword>
<dbReference type="AlphaFoldDB" id="A0A921QU99"/>
<evidence type="ECO:0000259" key="28">
    <source>
        <dbReference type="PROSITE" id="PS50011"/>
    </source>
</evidence>
<dbReference type="Pfam" id="PF00560">
    <property type="entry name" value="LRR_1"/>
    <property type="match status" value="4"/>
</dbReference>
<keyword evidence="9" id="KW-0808">Transferase</keyword>
<dbReference type="PROSITE" id="PS00108">
    <property type="entry name" value="PROTEIN_KINASE_ST"/>
    <property type="match status" value="1"/>
</dbReference>
<dbReference type="PANTHER" id="PTHR27008">
    <property type="entry name" value="OS04G0122200 PROTEIN"/>
    <property type="match status" value="1"/>
</dbReference>
<feature type="transmembrane region" description="Helical" evidence="26">
    <location>
        <begin position="674"/>
        <end position="695"/>
    </location>
</feature>
<evidence type="ECO:0000313" key="30">
    <source>
        <dbReference type="Proteomes" id="UP000807115"/>
    </source>
</evidence>
<comment type="subcellular location">
    <subcellularLocation>
        <location evidence="1">Cell membrane</location>
        <topology evidence="1">Single-pass membrane protein</topology>
    </subcellularLocation>
    <subcellularLocation>
        <location evidence="2">Endoplasmic reticulum membrane</location>
        <topology evidence="2">Single-pass membrane protein</topology>
    </subcellularLocation>
</comment>
<dbReference type="GO" id="GO:0005524">
    <property type="term" value="F:ATP binding"/>
    <property type="evidence" value="ECO:0007669"/>
    <property type="project" value="UniProtKB-UniRule"/>
</dbReference>
<dbReference type="Pfam" id="PF08263">
    <property type="entry name" value="LRRNT_2"/>
    <property type="match status" value="1"/>
</dbReference>
<evidence type="ECO:0000256" key="12">
    <source>
        <dbReference type="ARBA" id="ARBA00022737"/>
    </source>
</evidence>
<evidence type="ECO:0000256" key="19">
    <source>
        <dbReference type="ARBA" id="ARBA00023180"/>
    </source>
</evidence>
<reference evidence="29" key="2">
    <citation type="submission" date="2020-10" db="EMBL/GenBank/DDBJ databases">
        <authorList>
            <person name="Cooper E.A."/>
            <person name="Brenton Z.W."/>
            <person name="Flinn B.S."/>
            <person name="Jenkins J."/>
            <person name="Shu S."/>
            <person name="Flowers D."/>
            <person name="Luo F."/>
            <person name="Wang Y."/>
            <person name="Xia P."/>
            <person name="Barry K."/>
            <person name="Daum C."/>
            <person name="Lipzen A."/>
            <person name="Yoshinaga Y."/>
            <person name="Schmutz J."/>
            <person name="Saski C."/>
            <person name="Vermerris W."/>
            <person name="Kresovich S."/>
        </authorList>
    </citation>
    <scope>NUCLEOTIDE SEQUENCE</scope>
</reference>
<dbReference type="InterPro" id="IPR003591">
    <property type="entry name" value="Leu-rich_rpt_typical-subtyp"/>
</dbReference>
<evidence type="ECO:0000256" key="6">
    <source>
        <dbReference type="ARBA" id="ARBA00022527"/>
    </source>
</evidence>
<dbReference type="SUPFAM" id="SSF56112">
    <property type="entry name" value="Protein kinase-like (PK-like)"/>
    <property type="match status" value="1"/>
</dbReference>
<evidence type="ECO:0000256" key="4">
    <source>
        <dbReference type="ARBA" id="ARBA00012513"/>
    </source>
</evidence>
<evidence type="ECO:0000256" key="5">
    <source>
        <dbReference type="ARBA" id="ARBA00022475"/>
    </source>
</evidence>
<evidence type="ECO:0000256" key="26">
    <source>
        <dbReference type="SAM" id="Phobius"/>
    </source>
</evidence>
<evidence type="ECO:0000256" key="9">
    <source>
        <dbReference type="ARBA" id="ARBA00022679"/>
    </source>
</evidence>
<name>A0A921QU99_SORBI</name>
<comment type="function">
    <text evidence="23">The processed protein kinase Xa21 chain released by protein cleavage after X.oryzae pv. oryzae protein Ax21 detection translocates into the nucleus where it can bind and regulate WRKY62, a transcription factor. Confers resistance to the bacterial pathogen X.oryzae pv. oryzae (Xoo).</text>
</comment>
<accession>A0A921QU99</accession>
<dbReference type="InterPro" id="IPR000719">
    <property type="entry name" value="Prot_kinase_dom"/>
</dbReference>
<dbReference type="SMART" id="SM00220">
    <property type="entry name" value="S_TKc"/>
    <property type="match status" value="1"/>
</dbReference>
<dbReference type="PROSITE" id="PS00107">
    <property type="entry name" value="PROTEIN_KINASE_ATP"/>
    <property type="match status" value="1"/>
</dbReference>
<evidence type="ECO:0000256" key="20">
    <source>
        <dbReference type="ARBA" id="ARBA00047899"/>
    </source>
</evidence>
<dbReference type="Gene3D" id="3.80.10.10">
    <property type="entry name" value="Ribonuclease Inhibitor"/>
    <property type="match status" value="2"/>
</dbReference>
<comment type="function">
    <text evidence="22">Receptor kinase that detects X.oryzae pv. oryzae protein Ax21 to promote innate immunity. Following X.oryzae pv. oryzae protein Ax21 detection, undergoes cleavage, releasing the processed protein kinase Xa21 chain.</text>
</comment>
<dbReference type="GO" id="GO:0009791">
    <property type="term" value="P:post-embryonic development"/>
    <property type="evidence" value="ECO:0007669"/>
    <property type="project" value="UniProtKB-ARBA"/>
</dbReference>
<evidence type="ECO:0000256" key="24">
    <source>
        <dbReference type="ARBA" id="ARBA00072040"/>
    </source>
</evidence>
<feature type="signal peptide" evidence="27">
    <location>
        <begin position="1"/>
        <end position="22"/>
    </location>
</feature>
<evidence type="ECO:0000256" key="21">
    <source>
        <dbReference type="ARBA" id="ARBA00048679"/>
    </source>
</evidence>
<gene>
    <name evidence="29" type="ORF">BDA96_05G019000</name>
</gene>
<comment type="similarity">
    <text evidence="3">Belongs to the protein kinase superfamily. Ser/Thr protein kinase family.</text>
</comment>
<keyword evidence="8" id="KW-0433">Leucine-rich repeat</keyword>
<dbReference type="GO" id="GO:0005886">
    <property type="term" value="C:plasma membrane"/>
    <property type="evidence" value="ECO:0007669"/>
    <property type="project" value="UniProtKB-SubCell"/>
</dbReference>
<keyword evidence="18" id="KW-0675">Receptor</keyword>
<dbReference type="Pfam" id="PF13855">
    <property type="entry name" value="LRR_8"/>
    <property type="match status" value="3"/>
</dbReference>
<proteinExistence type="inferred from homology"/>
<keyword evidence="19" id="KW-0325">Glycoprotein</keyword>
<dbReference type="SMART" id="SM00369">
    <property type="entry name" value="LRR_TYP"/>
    <property type="match status" value="9"/>
</dbReference>
<evidence type="ECO:0000256" key="18">
    <source>
        <dbReference type="ARBA" id="ARBA00023170"/>
    </source>
</evidence>
<evidence type="ECO:0000256" key="16">
    <source>
        <dbReference type="ARBA" id="ARBA00022989"/>
    </source>
</evidence>
<dbReference type="SUPFAM" id="SSF52058">
    <property type="entry name" value="L domain-like"/>
    <property type="match status" value="2"/>
</dbReference>
<evidence type="ECO:0000256" key="3">
    <source>
        <dbReference type="ARBA" id="ARBA00008684"/>
    </source>
</evidence>
<dbReference type="InterPro" id="IPR008271">
    <property type="entry name" value="Ser/Thr_kinase_AS"/>
</dbReference>
<evidence type="ECO:0000256" key="25">
    <source>
        <dbReference type="PROSITE-ProRule" id="PRU10141"/>
    </source>
</evidence>